<comment type="caution">
    <text evidence="1">The sequence shown here is derived from an EMBL/GenBank/DDBJ whole genome shotgun (WGS) entry which is preliminary data.</text>
</comment>
<evidence type="ECO:0000313" key="1">
    <source>
        <dbReference type="EMBL" id="KII69364.1"/>
    </source>
</evidence>
<evidence type="ECO:0000313" key="2">
    <source>
        <dbReference type="Proteomes" id="UP000031668"/>
    </source>
</evidence>
<dbReference type="AlphaFoldDB" id="A0A0C2IVG1"/>
<dbReference type="EMBL" id="JWZT01002448">
    <property type="protein sequence ID" value="KII69364.1"/>
    <property type="molecule type" value="Genomic_DNA"/>
</dbReference>
<keyword evidence="2" id="KW-1185">Reference proteome</keyword>
<proteinExistence type="predicted"/>
<accession>A0A0C2IVG1</accession>
<name>A0A0C2IVG1_THEKT</name>
<protein>
    <submittedName>
        <fullName evidence="1">Uncharacterized protein</fullName>
    </submittedName>
</protein>
<sequence length="130" mass="15389">MKRREFTIDLIAKYDGELHAELYTLDQKIKTYTQINQYPQTYLTELNTKIRELEDIIKKISSAFTSQEDSEISNAKIQEIQDEYKKNVKEELQKLMEHLPTIINQLTERKRNINLDIAFLQKIQNQIAVG</sequence>
<dbReference type="Proteomes" id="UP000031668">
    <property type="component" value="Unassembled WGS sequence"/>
</dbReference>
<reference evidence="1 2" key="1">
    <citation type="journal article" date="2014" name="Genome Biol. Evol.">
        <title>The genome of the myxosporean Thelohanellus kitauei shows adaptations to nutrient acquisition within its fish host.</title>
        <authorList>
            <person name="Yang Y."/>
            <person name="Xiong J."/>
            <person name="Zhou Z."/>
            <person name="Huo F."/>
            <person name="Miao W."/>
            <person name="Ran C."/>
            <person name="Liu Y."/>
            <person name="Zhang J."/>
            <person name="Feng J."/>
            <person name="Wang M."/>
            <person name="Wang M."/>
            <person name="Wang L."/>
            <person name="Yao B."/>
        </authorList>
    </citation>
    <scope>NUCLEOTIDE SEQUENCE [LARGE SCALE GENOMIC DNA]</scope>
    <source>
        <strain evidence="1">Wuqing</strain>
    </source>
</reference>
<gene>
    <name evidence="1" type="ORF">RF11_12552</name>
</gene>
<organism evidence="1 2">
    <name type="scientific">Thelohanellus kitauei</name>
    <name type="common">Myxosporean</name>
    <dbReference type="NCBI Taxonomy" id="669202"/>
    <lineage>
        <taxon>Eukaryota</taxon>
        <taxon>Metazoa</taxon>
        <taxon>Cnidaria</taxon>
        <taxon>Myxozoa</taxon>
        <taxon>Myxosporea</taxon>
        <taxon>Bivalvulida</taxon>
        <taxon>Platysporina</taxon>
        <taxon>Myxobolidae</taxon>
        <taxon>Thelohanellus</taxon>
    </lineage>
</organism>